<evidence type="ECO:0000313" key="2">
    <source>
        <dbReference type="EMBL" id="MDO6965815.1"/>
    </source>
</evidence>
<gene>
    <name evidence="2" type="ORF">Q4481_17780</name>
</gene>
<dbReference type="EMBL" id="JAUOZU010000013">
    <property type="protein sequence ID" value="MDO6965815.1"/>
    <property type="molecule type" value="Genomic_DNA"/>
</dbReference>
<sequence length="199" mass="22471">MSDIVERISELLLAKAKRKREAIERATMKPLQCADINSALEYGRIQGIEMAAEAMKESPFVMINNEFGALRSRLEQAEKERDELRDRVNFTLTDHQRLLQRSDIESTCDTPDLCFAEGGPVRCGPCAIIQSRNEGVACFDWLPFSPEQYRLKRRAEAAERALADARNAAFEEAARIVQNSPLSHHTDRIAAAIRERVAP</sequence>
<evidence type="ECO:0000256" key="1">
    <source>
        <dbReference type="SAM" id="Coils"/>
    </source>
</evidence>
<keyword evidence="1" id="KW-0175">Coiled coil</keyword>
<reference evidence="2" key="2">
    <citation type="submission" date="2023-07" db="EMBL/GenBank/DDBJ databases">
        <authorList>
            <person name="Shen H."/>
        </authorList>
    </citation>
    <scope>NUCLEOTIDE SEQUENCE</scope>
    <source>
        <strain evidence="2">TNR-22</strain>
    </source>
</reference>
<evidence type="ECO:0000313" key="3">
    <source>
        <dbReference type="Proteomes" id="UP001174932"/>
    </source>
</evidence>
<proteinExistence type="predicted"/>
<keyword evidence="3" id="KW-1185">Reference proteome</keyword>
<protein>
    <submittedName>
        <fullName evidence="2">Uncharacterized protein</fullName>
    </submittedName>
</protein>
<organism evidence="2 3">
    <name type="scientific">Rhizobium alvei</name>
    <dbReference type="NCBI Taxonomy" id="1132659"/>
    <lineage>
        <taxon>Bacteria</taxon>
        <taxon>Pseudomonadati</taxon>
        <taxon>Pseudomonadota</taxon>
        <taxon>Alphaproteobacteria</taxon>
        <taxon>Hyphomicrobiales</taxon>
        <taxon>Rhizobiaceae</taxon>
        <taxon>Rhizobium/Agrobacterium group</taxon>
        <taxon>Rhizobium</taxon>
    </lineage>
</organism>
<accession>A0ABT8YRN2</accession>
<dbReference type="Proteomes" id="UP001174932">
    <property type="component" value="Unassembled WGS sequence"/>
</dbReference>
<feature type="coiled-coil region" evidence="1">
    <location>
        <begin position="67"/>
        <end position="94"/>
    </location>
</feature>
<dbReference type="RefSeq" id="WP_304377745.1">
    <property type="nucleotide sequence ID" value="NZ_JAUOZU010000013.1"/>
</dbReference>
<comment type="caution">
    <text evidence="2">The sequence shown here is derived from an EMBL/GenBank/DDBJ whole genome shotgun (WGS) entry which is preliminary data.</text>
</comment>
<reference evidence="2" key="1">
    <citation type="journal article" date="2015" name="Int. J. Syst. Evol. Microbiol.">
        <title>Rhizobium alvei sp. nov., isolated from a freshwater river.</title>
        <authorList>
            <person name="Sheu S.Y."/>
            <person name="Huang H.W."/>
            <person name="Young C.C."/>
            <person name="Chen W.M."/>
        </authorList>
    </citation>
    <scope>NUCLEOTIDE SEQUENCE</scope>
    <source>
        <strain evidence="2">TNR-22</strain>
    </source>
</reference>
<name>A0ABT8YRN2_9HYPH</name>